<organism evidence="2 3">
    <name type="scientific">Gordonia spumicola</name>
    <dbReference type="NCBI Taxonomy" id="589161"/>
    <lineage>
        <taxon>Bacteria</taxon>
        <taxon>Bacillati</taxon>
        <taxon>Actinomycetota</taxon>
        <taxon>Actinomycetes</taxon>
        <taxon>Mycobacteriales</taxon>
        <taxon>Gordoniaceae</taxon>
        <taxon>Gordonia</taxon>
    </lineage>
</organism>
<feature type="transmembrane region" description="Helical" evidence="1">
    <location>
        <begin position="60"/>
        <end position="81"/>
    </location>
</feature>
<name>A0A7I9V410_9ACTN</name>
<feature type="transmembrane region" description="Helical" evidence="1">
    <location>
        <begin position="27"/>
        <end position="48"/>
    </location>
</feature>
<keyword evidence="1" id="KW-1133">Transmembrane helix</keyword>
<evidence type="ECO:0008006" key="4">
    <source>
        <dbReference type="Google" id="ProtNLM"/>
    </source>
</evidence>
<gene>
    <name evidence="2" type="ORF">nbrc107696_06150</name>
</gene>
<proteinExistence type="predicted"/>
<dbReference type="AlphaFoldDB" id="A0A7I9V410"/>
<protein>
    <recommendedName>
        <fullName evidence="4">Integral membrane protein</fullName>
    </recommendedName>
</protein>
<dbReference type="EMBL" id="BJOV01000002">
    <property type="protein sequence ID" value="GEE00169.1"/>
    <property type="molecule type" value="Genomic_DNA"/>
</dbReference>
<accession>A0A7I9V410</accession>
<sequence length="119" mass="13096">MRRAIAGAVTTTAAALAIMPMFPERIGANVAIVVIASLSWVLVALYGLRSRWQATRGGRAVLYLAFALAAFTTQVAVSVWIGSAYWGRNEIRFVLYFGLAVTIAHLIWTVVRAQKEDRR</sequence>
<feature type="transmembrane region" description="Helical" evidence="1">
    <location>
        <begin position="93"/>
        <end position="111"/>
    </location>
</feature>
<comment type="caution">
    <text evidence="2">The sequence shown here is derived from an EMBL/GenBank/DDBJ whole genome shotgun (WGS) entry which is preliminary data.</text>
</comment>
<dbReference type="InterPro" id="IPR056964">
    <property type="entry name" value="Phage_holin"/>
</dbReference>
<reference evidence="3" key="1">
    <citation type="submission" date="2019-06" db="EMBL/GenBank/DDBJ databases">
        <title>Gordonia isolated from sludge of a wastewater treatment plant.</title>
        <authorList>
            <person name="Tamura T."/>
            <person name="Aoyama K."/>
            <person name="Kang Y."/>
            <person name="Saito S."/>
            <person name="Akiyama N."/>
            <person name="Yazawa K."/>
            <person name="Gonoi T."/>
            <person name="Mikami Y."/>
        </authorList>
    </citation>
    <scope>NUCLEOTIDE SEQUENCE [LARGE SCALE GENOMIC DNA]</scope>
    <source>
        <strain evidence="3">NBRC 107696</strain>
    </source>
</reference>
<dbReference type="Pfam" id="PF23778">
    <property type="entry name" value="Phage_holin_2"/>
    <property type="match status" value="1"/>
</dbReference>
<keyword evidence="1" id="KW-0812">Transmembrane</keyword>
<keyword evidence="1" id="KW-0472">Membrane</keyword>
<evidence type="ECO:0000313" key="3">
    <source>
        <dbReference type="Proteomes" id="UP000444960"/>
    </source>
</evidence>
<keyword evidence="3" id="KW-1185">Reference proteome</keyword>
<evidence type="ECO:0000313" key="2">
    <source>
        <dbReference type="EMBL" id="GEE00169.1"/>
    </source>
</evidence>
<evidence type="ECO:0000256" key="1">
    <source>
        <dbReference type="SAM" id="Phobius"/>
    </source>
</evidence>
<dbReference type="Proteomes" id="UP000444960">
    <property type="component" value="Unassembled WGS sequence"/>
</dbReference>